<name>A0A1R4H4M6_9GAMM</name>
<evidence type="ECO:0000259" key="6">
    <source>
        <dbReference type="SMART" id="SM00507"/>
    </source>
</evidence>
<dbReference type="GO" id="GO:0008270">
    <property type="term" value="F:zinc ion binding"/>
    <property type="evidence" value="ECO:0007669"/>
    <property type="project" value="InterPro"/>
</dbReference>
<dbReference type="PANTHER" id="PTHR41286">
    <property type="entry name" value="HNH NUCLEASE YAJD-RELATED"/>
    <property type="match status" value="1"/>
</dbReference>
<proteinExistence type="inferred from homology"/>
<evidence type="ECO:0000313" key="8">
    <source>
        <dbReference type="Proteomes" id="UP000195667"/>
    </source>
</evidence>
<dbReference type="GO" id="GO:0004519">
    <property type="term" value="F:endonuclease activity"/>
    <property type="evidence" value="ECO:0007669"/>
    <property type="project" value="UniProtKB-KW"/>
</dbReference>
<comment type="similarity">
    <text evidence="3">Belongs to the HNH nuclease family.</text>
</comment>
<dbReference type="InterPro" id="IPR002711">
    <property type="entry name" value="HNH"/>
</dbReference>
<feature type="domain" description="HNH nuclease" evidence="6">
    <location>
        <begin position="58"/>
        <end position="113"/>
    </location>
</feature>
<organism evidence="7 8">
    <name type="scientific">Crenothrix polyspora</name>
    <dbReference type="NCBI Taxonomy" id="360316"/>
    <lineage>
        <taxon>Bacteria</taxon>
        <taxon>Pseudomonadati</taxon>
        <taxon>Pseudomonadota</taxon>
        <taxon>Gammaproteobacteria</taxon>
        <taxon>Methylococcales</taxon>
        <taxon>Crenotrichaceae</taxon>
        <taxon>Crenothrix</taxon>
    </lineage>
</organism>
<dbReference type="Proteomes" id="UP000195667">
    <property type="component" value="Unassembled WGS sequence"/>
</dbReference>
<sequence>MTDWRFRNFRSHIFSVKLKLFYSRFVCMTLKKTPLNKDKLDQIVTDARRNQELREQSYRGQALKLYPWVCGRCAREFDHKTLTELTVHHKDHNHDNNALDGSNWELLCLYCHDNEHSKYEEMRFDVGKKKSASATNNTSHSPFANLKSLLDNKK</sequence>
<feature type="compositionally biased region" description="Polar residues" evidence="5">
    <location>
        <begin position="132"/>
        <end position="142"/>
    </location>
</feature>
<dbReference type="InterPro" id="IPR003615">
    <property type="entry name" value="HNH_nuc"/>
</dbReference>
<keyword evidence="8" id="KW-1185">Reference proteome</keyword>
<evidence type="ECO:0000313" key="7">
    <source>
        <dbReference type="EMBL" id="SJM91202.1"/>
    </source>
</evidence>
<keyword evidence="1" id="KW-0540">Nuclease</keyword>
<accession>A0A1R4H4M6</accession>
<dbReference type="EMBL" id="FUKI01000090">
    <property type="protein sequence ID" value="SJM91202.1"/>
    <property type="molecule type" value="Genomic_DNA"/>
</dbReference>
<evidence type="ECO:0000256" key="3">
    <source>
        <dbReference type="ARBA" id="ARBA00038412"/>
    </source>
</evidence>
<gene>
    <name evidence="7" type="ORF">CRENPOLYSF1_180036</name>
</gene>
<dbReference type="NCBIfam" id="NF008448">
    <property type="entry name" value="PRK11295.1"/>
    <property type="match status" value="1"/>
</dbReference>
<evidence type="ECO:0000256" key="5">
    <source>
        <dbReference type="SAM" id="MobiDB-lite"/>
    </source>
</evidence>
<dbReference type="GO" id="GO:0016787">
    <property type="term" value="F:hydrolase activity"/>
    <property type="evidence" value="ECO:0007669"/>
    <property type="project" value="UniProtKB-KW"/>
</dbReference>
<dbReference type="SMART" id="SM00507">
    <property type="entry name" value="HNHc"/>
    <property type="match status" value="1"/>
</dbReference>
<dbReference type="CDD" id="cd00085">
    <property type="entry name" value="HNHc"/>
    <property type="match status" value="1"/>
</dbReference>
<dbReference type="GO" id="GO:0005829">
    <property type="term" value="C:cytosol"/>
    <property type="evidence" value="ECO:0007669"/>
    <property type="project" value="TreeGrafter"/>
</dbReference>
<evidence type="ECO:0000256" key="1">
    <source>
        <dbReference type="ARBA" id="ARBA00022722"/>
    </source>
</evidence>
<dbReference type="PANTHER" id="PTHR41286:SF1">
    <property type="entry name" value="HNH NUCLEASE YAJD-RELATED"/>
    <property type="match status" value="1"/>
</dbReference>
<evidence type="ECO:0000256" key="4">
    <source>
        <dbReference type="ARBA" id="ARBA00040194"/>
    </source>
</evidence>
<protein>
    <recommendedName>
        <fullName evidence="4">Putative HNH nuclease YajD</fullName>
    </recommendedName>
</protein>
<dbReference type="Pfam" id="PF01844">
    <property type="entry name" value="HNH"/>
    <property type="match status" value="1"/>
</dbReference>
<keyword evidence="7" id="KW-0255">Endonuclease</keyword>
<reference evidence="8" key="1">
    <citation type="submission" date="2017-02" db="EMBL/GenBank/DDBJ databases">
        <authorList>
            <person name="Daims H."/>
        </authorList>
    </citation>
    <scope>NUCLEOTIDE SEQUENCE [LARGE SCALE GENOMIC DNA]</scope>
</reference>
<dbReference type="AlphaFoldDB" id="A0A1R4H4M6"/>
<evidence type="ECO:0000256" key="2">
    <source>
        <dbReference type="ARBA" id="ARBA00022801"/>
    </source>
</evidence>
<dbReference type="GO" id="GO:0003676">
    <property type="term" value="F:nucleic acid binding"/>
    <property type="evidence" value="ECO:0007669"/>
    <property type="project" value="InterPro"/>
</dbReference>
<keyword evidence="2" id="KW-0378">Hydrolase</keyword>
<feature type="region of interest" description="Disordered" evidence="5">
    <location>
        <begin position="131"/>
        <end position="154"/>
    </location>
</feature>